<proteinExistence type="predicted"/>
<dbReference type="Proteomes" id="UP000006163">
    <property type="component" value="Plasmid VS116_lp25"/>
</dbReference>
<keyword evidence="2" id="KW-1185">Reference proteome</keyword>
<name>C0R8T9_BORVA</name>
<dbReference type="EMBL" id="CP001437">
    <property type="protein sequence ID" value="ACN52848.1"/>
    <property type="molecule type" value="Genomic_DNA"/>
</dbReference>
<accession>C0R8T9</accession>
<sequence length="56" mass="6752">MKKFLQQLHVILKSINDYTLASFSSLNLKKFPNLSQKQERTLEYMENQLYINFLLQ</sequence>
<reference evidence="1 2" key="1">
    <citation type="journal article" date="2012" name="J. Bacteriol.">
        <title>Whole-Genome Sequences of Borrelia bissettii, Borrelia valaisiana, and Borrelia spielmanii.</title>
        <authorList>
            <person name="Schutzer S.E."/>
            <person name="Fraser-Liggett C.M."/>
            <person name="Qiu W.G."/>
            <person name="Kraiczy P."/>
            <person name="Mongodin E.F."/>
            <person name="Dunn J.J."/>
            <person name="Luft B.J."/>
            <person name="Casjens S.R."/>
        </authorList>
    </citation>
    <scope>NUCLEOTIDE SEQUENCE [LARGE SCALE GENOMIC DNA]</scope>
    <source>
        <strain evidence="1 2">VS116</strain>
        <plasmid evidence="1">VS116_lp25</plasmid>
    </source>
</reference>
<geneLocation type="plasmid" evidence="1 2">
    <name>VS116_lp25</name>
</geneLocation>
<keyword evidence="1" id="KW-0614">Plasmid</keyword>
<dbReference type="AlphaFoldDB" id="C0R8T9"/>
<organism evidence="1 2">
    <name type="scientific">Borreliella valaisiana VS116</name>
    <dbReference type="NCBI Taxonomy" id="445987"/>
    <lineage>
        <taxon>Bacteria</taxon>
        <taxon>Pseudomonadati</taxon>
        <taxon>Spirochaetota</taxon>
        <taxon>Spirochaetia</taxon>
        <taxon>Spirochaetales</taxon>
        <taxon>Borreliaceae</taxon>
        <taxon>Borreliella</taxon>
    </lineage>
</organism>
<gene>
    <name evidence="1" type="ORF">BVAVS116_E0058</name>
</gene>
<protein>
    <submittedName>
        <fullName evidence="1">Uncharacterized protein</fullName>
    </submittedName>
</protein>
<dbReference type="HOGENOM" id="CLU_3005094_0_0_12"/>
<evidence type="ECO:0000313" key="2">
    <source>
        <dbReference type="Proteomes" id="UP000006163"/>
    </source>
</evidence>
<evidence type="ECO:0000313" key="1">
    <source>
        <dbReference type="EMBL" id="ACN52848.1"/>
    </source>
</evidence>